<protein>
    <submittedName>
        <fullName evidence="2">Gliding motility-associated C-terminal domain-containing protein</fullName>
    </submittedName>
</protein>
<dbReference type="NCBIfam" id="TIGR04131">
    <property type="entry name" value="Bac_Flav_CTERM"/>
    <property type="match status" value="1"/>
</dbReference>
<dbReference type="InterPro" id="IPR014755">
    <property type="entry name" value="Cu-Rt/internalin_Ig-like"/>
</dbReference>
<evidence type="ECO:0000313" key="2">
    <source>
        <dbReference type="EMBL" id="RRJ86896.1"/>
    </source>
</evidence>
<keyword evidence="1" id="KW-0732">Signal</keyword>
<dbReference type="Proteomes" id="UP000271937">
    <property type="component" value="Unassembled WGS sequence"/>
</dbReference>
<reference evidence="2 3" key="1">
    <citation type="submission" date="2018-11" db="EMBL/GenBank/DDBJ databases">
        <title>Flavobacterium sp. nov., YIM 102600 draft genome.</title>
        <authorList>
            <person name="Li G."/>
            <person name="Jiang Y."/>
        </authorList>
    </citation>
    <scope>NUCLEOTIDE SEQUENCE [LARGE SCALE GENOMIC DNA]</scope>
    <source>
        <strain evidence="2 3">YIM 102600</strain>
    </source>
</reference>
<keyword evidence="3" id="KW-1185">Reference proteome</keyword>
<dbReference type="Pfam" id="PF13585">
    <property type="entry name" value="CHU_C"/>
    <property type="match status" value="1"/>
</dbReference>
<dbReference type="Gene3D" id="2.60.40.1220">
    <property type="match status" value="1"/>
</dbReference>
<evidence type="ECO:0000313" key="3">
    <source>
        <dbReference type="Proteomes" id="UP000271937"/>
    </source>
</evidence>
<dbReference type="EMBL" id="RQVR01000055">
    <property type="protein sequence ID" value="RRJ86896.1"/>
    <property type="molecule type" value="Genomic_DNA"/>
</dbReference>
<comment type="caution">
    <text evidence="2">The sequence shown here is derived from an EMBL/GenBank/DDBJ whole genome shotgun (WGS) entry which is preliminary data.</text>
</comment>
<feature type="non-terminal residue" evidence="2">
    <location>
        <position position="1"/>
    </location>
</feature>
<organism evidence="2 3">
    <name type="scientific">Flavobacterium macacae</name>
    <dbReference type="NCBI Taxonomy" id="2488993"/>
    <lineage>
        <taxon>Bacteria</taxon>
        <taxon>Pseudomonadati</taxon>
        <taxon>Bacteroidota</taxon>
        <taxon>Flavobacteriia</taxon>
        <taxon>Flavobacteriales</taxon>
        <taxon>Flavobacteriaceae</taxon>
        <taxon>Flavobacterium</taxon>
    </lineage>
</organism>
<accession>A0A3P3VZ63</accession>
<dbReference type="InterPro" id="IPR026341">
    <property type="entry name" value="T9SS_type_B"/>
</dbReference>
<sequence>PAVVSNTASGNYTFTPNAGQCASAVTLNVTVENKTATITEDCIDKNLILQVNPVADSFNIYDVDYIWRNADGIEVGSNMETFNVTEYVSGLMNPVYPMTFTVTISNDCEITETHVVNGVGCNIPKGISPNGDGKNDEFDLTGLNVKELTIFNRYGTKVYSRRNYVKEWKGQTDNAQDLPDATYYYVIQRDGVDAFTGWVYINRQRN</sequence>
<gene>
    <name evidence="2" type="ORF">EG849_15505</name>
</gene>
<dbReference type="OrthoDB" id="1391397at2"/>
<proteinExistence type="predicted"/>
<evidence type="ECO:0000256" key="1">
    <source>
        <dbReference type="ARBA" id="ARBA00022729"/>
    </source>
</evidence>
<name>A0A3P3VZ63_9FLAO</name>
<dbReference type="RefSeq" id="WP_148096074.1">
    <property type="nucleotide sequence ID" value="NZ_RQVR01000055.1"/>
</dbReference>
<dbReference type="AlphaFoldDB" id="A0A3P3VZ63"/>